<dbReference type="CDD" id="cd00167">
    <property type="entry name" value="SANT"/>
    <property type="match status" value="1"/>
</dbReference>
<sequence length="732" mass="82646">MEGWSTSEDGSSLDDGETVRNFKSNNGWCFDLDSPIKGGGFDDSKERLRSLFDQVLSVFLKESSLTKHNRPIPALLGDGKPVDLFKLFWVVRKNGGYDAVSKNGLWGFVTEECGLIGGVMPSIKLIYVKYLNVLDRWLGQFSSNRSLGNGKGSIVGRLDMLSQELEAEFRGLLADGREEKKRDGELVKLKSHRNGNDIDFDGGNNGFYLSAIGDINKDHENAERNMEDDDDEKFCFRDDKDVGESPKSVAEKTISKLHYIVEGIVDDEGKKISALNDNDAVISAQNVINKVHDFSERFINGDDKSFCAQDDSDLVVSNKNAFGKVINKVHDFSGRTLDDRILYAQDDNGIRLSAKSVVEEVLNSQKRKRQISTLSEMLDWVIHVAKHSDDPTVGTIPECSKWKEHNKEELWVQALSARKAFLIGRHADSNTEESLLQKKQRMCPSMYEDCDGLNLQSTEKLRGSKRLHSSIKSQLCPCCNSCSASHDKVVSPHKAELENSPKETNLQAVETLPANTIDCMSSDVPHQKQVCVGPLFQAEVPEWTGIVFESDSKWLGTQMWPQDGKSKSFIELDPIGKGRQNPCSCQFPGSTECVRFHIAEKRVKLKLELGLLFYHWRFDRMGEEVSLSWTAEEEKRFKDVVRLNTTSPNKLWKNAFRFFPTKTREKMVSYYFNVFLVQRRSYQNRVTPKDINSDDDETEIGSVGGSFGREAIHVSGSKLLICTQNKQCTDWE</sequence>
<keyword evidence="3" id="KW-1185">Reference proteome</keyword>
<accession>A0ABC8SN51</accession>
<protein>
    <recommendedName>
        <fullName evidence="1">ARID domain-containing protein</fullName>
    </recommendedName>
</protein>
<feature type="domain" description="ARID" evidence="1">
    <location>
        <begin position="46"/>
        <end position="139"/>
    </location>
</feature>
<gene>
    <name evidence="2" type="ORF">ILEXP_LOCUS25155</name>
</gene>
<dbReference type="EMBL" id="CAUOFW020002881">
    <property type="protein sequence ID" value="CAK9156609.1"/>
    <property type="molecule type" value="Genomic_DNA"/>
</dbReference>
<dbReference type="PANTHER" id="PTHR46410:SF20">
    <property type="entry name" value="AT-RICH INTERACTIVE DOMAIN-CONTAINING PROTEIN 2-LIKE ISOFORM X1"/>
    <property type="match status" value="1"/>
</dbReference>
<dbReference type="Gene3D" id="1.10.150.60">
    <property type="entry name" value="ARID DNA-binding domain"/>
    <property type="match status" value="1"/>
</dbReference>
<evidence type="ECO:0000259" key="1">
    <source>
        <dbReference type="PROSITE" id="PS51011"/>
    </source>
</evidence>
<evidence type="ECO:0000313" key="3">
    <source>
        <dbReference type="Proteomes" id="UP001642360"/>
    </source>
</evidence>
<dbReference type="PROSITE" id="PS51011">
    <property type="entry name" value="ARID"/>
    <property type="match status" value="1"/>
</dbReference>
<name>A0ABC8SN51_9AQUA</name>
<dbReference type="Proteomes" id="UP001642360">
    <property type="component" value="Unassembled WGS sequence"/>
</dbReference>
<dbReference type="SMART" id="SM01014">
    <property type="entry name" value="ARID"/>
    <property type="match status" value="1"/>
</dbReference>
<dbReference type="Pfam" id="PF01388">
    <property type="entry name" value="ARID"/>
    <property type="match status" value="1"/>
</dbReference>
<organism evidence="2 3">
    <name type="scientific">Ilex paraguariensis</name>
    <name type="common">yerba mate</name>
    <dbReference type="NCBI Taxonomy" id="185542"/>
    <lineage>
        <taxon>Eukaryota</taxon>
        <taxon>Viridiplantae</taxon>
        <taxon>Streptophyta</taxon>
        <taxon>Embryophyta</taxon>
        <taxon>Tracheophyta</taxon>
        <taxon>Spermatophyta</taxon>
        <taxon>Magnoliopsida</taxon>
        <taxon>eudicotyledons</taxon>
        <taxon>Gunneridae</taxon>
        <taxon>Pentapetalae</taxon>
        <taxon>asterids</taxon>
        <taxon>campanulids</taxon>
        <taxon>Aquifoliales</taxon>
        <taxon>Aquifoliaceae</taxon>
        <taxon>Ilex</taxon>
    </lineage>
</organism>
<dbReference type="InterPro" id="IPR001005">
    <property type="entry name" value="SANT/Myb"/>
</dbReference>
<evidence type="ECO:0000313" key="2">
    <source>
        <dbReference type="EMBL" id="CAK9156609.1"/>
    </source>
</evidence>
<dbReference type="InterPro" id="IPR036431">
    <property type="entry name" value="ARID_dom_sf"/>
</dbReference>
<dbReference type="AlphaFoldDB" id="A0ABC8SN51"/>
<reference evidence="2 3" key="1">
    <citation type="submission" date="2024-02" db="EMBL/GenBank/DDBJ databases">
        <authorList>
            <person name="Vignale AGUSTIN F."/>
            <person name="Sosa J E."/>
            <person name="Modenutti C."/>
        </authorList>
    </citation>
    <scope>NUCLEOTIDE SEQUENCE [LARGE SCALE GENOMIC DNA]</scope>
</reference>
<dbReference type="SMART" id="SM00501">
    <property type="entry name" value="BRIGHT"/>
    <property type="match status" value="1"/>
</dbReference>
<dbReference type="CDD" id="cd16100">
    <property type="entry name" value="ARID"/>
    <property type="match status" value="1"/>
</dbReference>
<dbReference type="PANTHER" id="PTHR46410">
    <property type="entry name" value="AT-RICH INTERACTIVE DOMAIN-CONTAINING PROTEIN 2"/>
    <property type="match status" value="1"/>
</dbReference>
<comment type="caution">
    <text evidence="2">The sequence shown here is derived from an EMBL/GenBank/DDBJ whole genome shotgun (WGS) entry which is preliminary data.</text>
</comment>
<proteinExistence type="predicted"/>
<dbReference type="SUPFAM" id="SSF46774">
    <property type="entry name" value="ARID-like"/>
    <property type="match status" value="1"/>
</dbReference>
<dbReference type="InterPro" id="IPR001606">
    <property type="entry name" value="ARID_dom"/>
</dbReference>